<dbReference type="InterPro" id="IPR044810">
    <property type="entry name" value="WRKY_plant"/>
</dbReference>
<keyword evidence="5" id="KW-0539">Nucleus</keyword>
<dbReference type="Pfam" id="PF03106">
    <property type="entry name" value="WRKY"/>
    <property type="match status" value="1"/>
</dbReference>
<reference evidence="8" key="1">
    <citation type="submission" date="2012-07" db="EMBL/GenBank/DDBJ databases">
        <title>Cloning and functional analysis of a WRKY gene from Tamarix hispida that involved in ABA stress tolerance.</title>
        <authorList>
            <person name="Zheng L."/>
            <person name="Liu G."/>
            <person name="Liu Y."/>
            <person name="Wang L."/>
            <person name="Wang Y."/>
        </authorList>
    </citation>
    <scope>NUCLEOTIDE SEQUENCE</scope>
</reference>
<dbReference type="SUPFAM" id="SSF118290">
    <property type="entry name" value="WRKY DNA-binding domain"/>
    <property type="match status" value="1"/>
</dbReference>
<name>K0A044_9CARY</name>
<dbReference type="EMBL" id="JX416198">
    <property type="protein sequence ID" value="AFS64074.1"/>
    <property type="molecule type" value="Genomic_DNA"/>
</dbReference>
<feature type="domain" description="WRKY" evidence="7">
    <location>
        <begin position="161"/>
        <end position="223"/>
    </location>
</feature>
<dbReference type="AlphaFoldDB" id="K0A044"/>
<dbReference type="GO" id="GO:0005634">
    <property type="term" value="C:nucleus"/>
    <property type="evidence" value="ECO:0007669"/>
    <property type="project" value="UniProtKB-SubCell"/>
</dbReference>
<dbReference type="SMART" id="SM00774">
    <property type="entry name" value="WRKY"/>
    <property type="match status" value="1"/>
</dbReference>
<proteinExistence type="predicted"/>
<dbReference type="GO" id="GO:0003700">
    <property type="term" value="F:DNA-binding transcription factor activity"/>
    <property type="evidence" value="ECO:0007669"/>
    <property type="project" value="InterPro"/>
</dbReference>
<sequence length="343" mass="38655">MKHSPPIAVLSSANKRRPSVDMYERARQALTKGRDSAMKLKSRLLSCSVGDGDIGFGGGGHESSADLANTILSSFANCLSVLDYSAKSVKNLQRMEIENLVHTLSNNNNGGVVEDIGGGLKLDKHSIRCVKNLSVNKDRRGLYKRRKACESWETITAMQVDDGYAWRKYGQKPIFGSKNPRSYYRCTHKADQQCQATKQVQKVEGNPVRYKTTYFGHHTCDNHTQQLLLDDVDDGEDKTNMLSFKTNYQQDAVASNNEQSLMPQPEHNPTSPMMSTAHNYKQNLNNQNQQYYYYSSTSTDDYKPSSTTGSIELVDVISGDDINNYMMIDRDEDINDLLIHFFD</sequence>
<feature type="region of interest" description="Disordered" evidence="6">
    <location>
        <begin position="1"/>
        <end position="20"/>
    </location>
</feature>
<evidence type="ECO:0000256" key="1">
    <source>
        <dbReference type="ARBA" id="ARBA00004123"/>
    </source>
</evidence>
<dbReference type="InterPro" id="IPR003657">
    <property type="entry name" value="WRKY_dom"/>
</dbReference>
<accession>K0A044</accession>
<evidence type="ECO:0000256" key="4">
    <source>
        <dbReference type="ARBA" id="ARBA00023163"/>
    </source>
</evidence>
<feature type="region of interest" description="Disordered" evidence="6">
    <location>
        <begin position="258"/>
        <end position="277"/>
    </location>
</feature>
<comment type="subcellular location">
    <subcellularLocation>
        <location evidence="1">Nucleus</location>
    </subcellularLocation>
</comment>
<dbReference type="InterPro" id="IPR036576">
    <property type="entry name" value="WRKY_dom_sf"/>
</dbReference>
<gene>
    <name evidence="8" type="primary">WRKY9</name>
</gene>
<evidence type="ECO:0000256" key="3">
    <source>
        <dbReference type="ARBA" id="ARBA00023125"/>
    </source>
</evidence>
<evidence type="ECO:0000259" key="7">
    <source>
        <dbReference type="PROSITE" id="PS50811"/>
    </source>
</evidence>
<evidence type="ECO:0000256" key="2">
    <source>
        <dbReference type="ARBA" id="ARBA00023015"/>
    </source>
</evidence>
<dbReference type="Gene3D" id="2.20.25.80">
    <property type="entry name" value="WRKY domain"/>
    <property type="match status" value="1"/>
</dbReference>
<dbReference type="PROSITE" id="PS50811">
    <property type="entry name" value="WRKY"/>
    <property type="match status" value="1"/>
</dbReference>
<evidence type="ECO:0000256" key="5">
    <source>
        <dbReference type="ARBA" id="ARBA00023242"/>
    </source>
</evidence>
<keyword evidence="4" id="KW-0804">Transcription</keyword>
<dbReference type="GO" id="GO:0043565">
    <property type="term" value="F:sequence-specific DNA binding"/>
    <property type="evidence" value="ECO:0007669"/>
    <property type="project" value="InterPro"/>
</dbReference>
<organism evidence="8">
    <name type="scientific">Tamarix hispida</name>
    <dbReference type="NCBI Taxonomy" id="189793"/>
    <lineage>
        <taxon>Eukaryota</taxon>
        <taxon>Viridiplantae</taxon>
        <taxon>Streptophyta</taxon>
        <taxon>Embryophyta</taxon>
        <taxon>Tracheophyta</taxon>
        <taxon>Spermatophyta</taxon>
        <taxon>Magnoliopsida</taxon>
        <taxon>eudicotyledons</taxon>
        <taxon>Gunneridae</taxon>
        <taxon>Pentapetalae</taxon>
        <taxon>Caryophyllales</taxon>
        <taxon>Tamaricaceae</taxon>
        <taxon>Tamarix</taxon>
    </lineage>
</organism>
<dbReference type="PANTHER" id="PTHR31282">
    <property type="entry name" value="WRKY TRANSCRIPTION FACTOR 21-RELATED"/>
    <property type="match status" value="1"/>
</dbReference>
<protein>
    <submittedName>
        <fullName evidence="8">WRKY transcription factor 9</fullName>
    </submittedName>
</protein>
<evidence type="ECO:0000256" key="6">
    <source>
        <dbReference type="SAM" id="MobiDB-lite"/>
    </source>
</evidence>
<keyword evidence="3" id="KW-0238">DNA-binding</keyword>
<evidence type="ECO:0000313" key="8">
    <source>
        <dbReference type="EMBL" id="AFS64074.1"/>
    </source>
</evidence>
<keyword evidence="2" id="KW-0805">Transcription regulation</keyword>